<comment type="caution">
    <text evidence="2">The sequence shown here is derived from an EMBL/GenBank/DDBJ whole genome shotgun (WGS) entry which is preliminary data.</text>
</comment>
<keyword evidence="1" id="KW-1133">Transmembrane helix</keyword>
<gene>
    <name evidence="2" type="ORF">FZD47_06850</name>
</gene>
<keyword evidence="1" id="KW-0472">Membrane</keyword>
<feature type="transmembrane region" description="Helical" evidence="1">
    <location>
        <begin position="96"/>
        <end position="113"/>
    </location>
</feature>
<dbReference type="InterPro" id="IPR048147">
    <property type="entry name" value="CBO0543-like"/>
</dbReference>
<evidence type="ECO:0000313" key="3">
    <source>
        <dbReference type="Proteomes" id="UP000323732"/>
    </source>
</evidence>
<name>A0A5D4SSB6_9BACI</name>
<reference evidence="2 3" key="1">
    <citation type="submission" date="2019-08" db="EMBL/GenBank/DDBJ databases">
        <title>Bacillus genomes from the desert of Cuatro Cienegas, Coahuila.</title>
        <authorList>
            <person name="Olmedo-Alvarez G."/>
        </authorList>
    </citation>
    <scope>NUCLEOTIDE SEQUENCE [LARGE SCALE GENOMIC DNA]</scope>
    <source>
        <strain evidence="2 3">CH37_1T</strain>
    </source>
</reference>
<protein>
    <submittedName>
        <fullName evidence="2">Uncharacterized protein</fullName>
    </submittedName>
</protein>
<dbReference type="AlphaFoldDB" id="A0A5D4SSB6"/>
<dbReference type="EMBL" id="VTES01000002">
    <property type="protein sequence ID" value="TYS65062.1"/>
    <property type="molecule type" value="Genomic_DNA"/>
</dbReference>
<organism evidence="2 3">
    <name type="scientific">Bacillus infantis</name>
    <dbReference type="NCBI Taxonomy" id="324767"/>
    <lineage>
        <taxon>Bacteria</taxon>
        <taxon>Bacillati</taxon>
        <taxon>Bacillota</taxon>
        <taxon>Bacilli</taxon>
        <taxon>Bacillales</taxon>
        <taxon>Bacillaceae</taxon>
        <taxon>Bacillus</taxon>
    </lineage>
</organism>
<feature type="transmembrane region" description="Helical" evidence="1">
    <location>
        <begin position="9"/>
        <end position="26"/>
    </location>
</feature>
<accession>A0A5D4SSB6</accession>
<keyword evidence="1" id="KW-0812">Transmembrane</keyword>
<evidence type="ECO:0000256" key="1">
    <source>
        <dbReference type="SAM" id="Phobius"/>
    </source>
</evidence>
<evidence type="ECO:0000313" key="2">
    <source>
        <dbReference type="EMBL" id="TYS65062.1"/>
    </source>
</evidence>
<dbReference type="NCBIfam" id="NF041644">
    <property type="entry name" value="CBO0543_fam"/>
    <property type="match status" value="1"/>
</dbReference>
<proteinExistence type="predicted"/>
<dbReference type="RefSeq" id="WP_022543924.1">
    <property type="nucleotide sequence ID" value="NZ_JAWPEO010000005.1"/>
</dbReference>
<sequence length="170" mass="20217">MGRNASDRKVLWFMSIFSICILFFTLRKPPIKDWLLAYLFNAYTNGIIDKYVVSKKLVSYPVRFLPKLSDINILFDYLFYPTASLLANQVTSRDKGVLLFVKMIVITFIIFRIESWAERRTKLVKWQKGWTGYHSFASLTIKSLLNRYIIETIRKVDYKQQRAFLNKNRH</sequence>
<dbReference type="Proteomes" id="UP000323732">
    <property type="component" value="Unassembled WGS sequence"/>
</dbReference>